<evidence type="ECO:0000313" key="3">
    <source>
        <dbReference type="Proteomes" id="UP000567179"/>
    </source>
</evidence>
<reference evidence="2 3" key="1">
    <citation type="journal article" date="2020" name="ISME J.">
        <title>Uncovering the hidden diversity of litter-decomposition mechanisms in mushroom-forming fungi.</title>
        <authorList>
            <person name="Floudas D."/>
            <person name="Bentzer J."/>
            <person name="Ahren D."/>
            <person name="Johansson T."/>
            <person name="Persson P."/>
            <person name="Tunlid A."/>
        </authorList>
    </citation>
    <scope>NUCLEOTIDE SEQUENCE [LARGE SCALE GENOMIC DNA]</scope>
    <source>
        <strain evidence="2 3">CBS 101986</strain>
    </source>
</reference>
<feature type="compositionally biased region" description="Polar residues" evidence="1">
    <location>
        <begin position="151"/>
        <end position="161"/>
    </location>
</feature>
<name>A0A8H5BFX9_9AGAR</name>
<feature type="compositionally biased region" description="Low complexity" evidence="1">
    <location>
        <begin position="208"/>
        <end position="217"/>
    </location>
</feature>
<dbReference type="Proteomes" id="UP000567179">
    <property type="component" value="Unassembled WGS sequence"/>
</dbReference>
<feature type="compositionally biased region" description="Polar residues" evidence="1">
    <location>
        <begin position="219"/>
        <end position="238"/>
    </location>
</feature>
<protein>
    <submittedName>
        <fullName evidence="2">Uncharacterized protein</fullName>
    </submittedName>
</protein>
<accession>A0A8H5BFX9</accession>
<proteinExistence type="predicted"/>
<sequence>MKSPYGDDAPPPSYAEQAYDRKISPSTAHLSQTQITPNQWESYSPTTGFENASNGRASAYGQQYAYHTAPVKDSAPLPYKNAPPVTPLRIVKPSEFKSNGFYVENLNSPLSPDDDPYTNAGPAFETNHHQIPLPQVGPSVNHHSIHPYPEQWSSAGESSQRLPAFDSYGAMSSPASQYPPQTPRRPLPPRPSQQQHQAQVATHPPMSPHHSQPSHLSFDPSTAYTRSAAHSSVYSGSHANPPYNPLSLYNSAVSAQLTAPRRNRSDAQ</sequence>
<dbReference type="AlphaFoldDB" id="A0A8H5BFX9"/>
<comment type="caution">
    <text evidence="2">The sequence shown here is derived from an EMBL/GenBank/DDBJ whole genome shotgun (WGS) entry which is preliminary data.</text>
</comment>
<keyword evidence="3" id="KW-1185">Reference proteome</keyword>
<feature type="compositionally biased region" description="Pro residues" evidence="1">
    <location>
        <begin position="180"/>
        <end position="191"/>
    </location>
</feature>
<feature type="compositionally biased region" description="Polar residues" evidence="1">
    <location>
        <begin position="24"/>
        <end position="55"/>
    </location>
</feature>
<feature type="region of interest" description="Disordered" evidence="1">
    <location>
        <begin position="1"/>
        <end position="55"/>
    </location>
</feature>
<gene>
    <name evidence="2" type="ORF">D9619_000913</name>
</gene>
<feature type="region of interest" description="Disordered" evidence="1">
    <location>
        <begin position="107"/>
        <end position="247"/>
    </location>
</feature>
<evidence type="ECO:0000256" key="1">
    <source>
        <dbReference type="SAM" id="MobiDB-lite"/>
    </source>
</evidence>
<organism evidence="2 3">
    <name type="scientific">Psilocybe cf. subviscida</name>
    <dbReference type="NCBI Taxonomy" id="2480587"/>
    <lineage>
        <taxon>Eukaryota</taxon>
        <taxon>Fungi</taxon>
        <taxon>Dikarya</taxon>
        <taxon>Basidiomycota</taxon>
        <taxon>Agaricomycotina</taxon>
        <taxon>Agaricomycetes</taxon>
        <taxon>Agaricomycetidae</taxon>
        <taxon>Agaricales</taxon>
        <taxon>Agaricineae</taxon>
        <taxon>Strophariaceae</taxon>
        <taxon>Psilocybe</taxon>
    </lineage>
</organism>
<evidence type="ECO:0000313" key="2">
    <source>
        <dbReference type="EMBL" id="KAF5322434.1"/>
    </source>
</evidence>
<dbReference type="EMBL" id="JAACJJ010000028">
    <property type="protein sequence ID" value="KAF5322434.1"/>
    <property type="molecule type" value="Genomic_DNA"/>
</dbReference>